<dbReference type="AlphaFoldDB" id="A0A6A2Y773"/>
<dbReference type="Pfam" id="PF00011">
    <property type="entry name" value="HSP20"/>
    <property type="match status" value="1"/>
</dbReference>
<dbReference type="InterPro" id="IPR008978">
    <property type="entry name" value="HSP20-like_chaperone"/>
</dbReference>
<accession>A0A6A2Y773</accession>
<comment type="caution">
    <text evidence="5">The sequence shown here is derived from an EMBL/GenBank/DDBJ whole genome shotgun (WGS) entry which is preliminary data.</text>
</comment>
<keyword evidence="6" id="KW-1185">Reference proteome</keyword>
<dbReference type="EMBL" id="VEPZ02001360">
    <property type="protein sequence ID" value="KAE8677395.1"/>
    <property type="molecule type" value="Genomic_DNA"/>
</dbReference>
<name>A0A6A2Y773_HIBSY</name>
<evidence type="ECO:0000256" key="3">
    <source>
        <dbReference type="RuleBase" id="RU003616"/>
    </source>
</evidence>
<evidence type="ECO:0000313" key="6">
    <source>
        <dbReference type="Proteomes" id="UP000436088"/>
    </source>
</evidence>
<dbReference type="InterPro" id="IPR031107">
    <property type="entry name" value="Small_HSP"/>
</dbReference>
<evidence type="ECO:0000256" key="2">
    <source>
        <dbReference type="PROSITE-ProRule" id="PRU00285"/>
    </source>
</evidence>
<evidence type="ECO:0000256" key="1">
    <source>
        <dbReference type="ARBA" id="ARBA00023016"/>
    </source>
</evidence>
<feature type="domain" description="SHSP" evidence="4">
    <location>
        <begin position="45"/>
        <end position="127"/>
    </location>
</feature>
<evidence type="ECO:0000313" key="5">
    <source>
        <dbReference type="EMBL" id="KAE8677395.1"/>
    </source>
</evidence>
<dbReference type="SUPFAM" id="SSF49764">
    <property type="entry name" value="HSP20-like chaperones"/>
    <property type="match status" value="1"/>
</dbReference>
<reference evidence="5" key="1">
    <citation type="submission" date="2019-09" db="EMBL/GenBank/DDBJ databases">
        <title>Draft genome information of white flower Hibiscus syriacus.</title>
        <authorList>
            <person name="Kim Y.-M."/>
        </authorList>
    </citation>
    <scope>NUCLEOTIDE SEQUENCE [LARGE SCALE GENOMIC DNA]</scope>
    <source>
        <strain evidence="5">YM2019G1</strain>
    </source>
</reference>
<sequence>MAVIPDFFRNRRSNSVLDPFSMDLWDPFKEINSPKLISFPQLFRENFVFVNCRVDWKETSNARVFKAELPGLKKEEVKVEIEDDRVLQISRERHVKENKNDMWHRVERSSGKFSRRFRLSENVKWMT</sequence>
<gene>
    <name evidence="5" type="ORF">F3Y22_tig00111513pilonHSYRG00021</name>
</gene>
<evidence type="ECO:0000259" key="4">
    <source>
        <dbReference type="PROSITE" id="PS01031"/>
    </source>
</evidence>
<keyword evidence="1 5" id="KW-0346">Stress response</keyword>
<dbReference type="InterPro" id="IPR002068">
    <property type="entry name" value="A-crystallin/Hsp20_dom"/>
</dbReference>
<dbReference type="PANTHER" id="PTHR11527">
    <property type="entry name" value="HEAT-SHOCK PROTEIN 20 FAMILY MEMBER"/>
    <property type="match status" value="1"/>
</dbReference>
<dbReference type="PROSITE" id="PS01031">
    <property type="entry name" value="SHSP"/>
    <property type="match status" value="1"/>
</dbReference>
<dbReference type="Proteomes" id="UP000436088">
    <property type="component" value="Unassembled WGS sequence"/>
</dbReference>
<dbReference type="Gene3D" id="2.60.40.790">
    <property type="match status" value="1"/>
</dbReference>
<proteinExistence type="inferred from homology"/>
<organism evidence="5 6">
    <name type="scientific">Hibiscus syriacus</name>
    <name type="common">Rose of Sharon</name>
    <dbReference type="NCBI Taxonomy" id="106335"/>
    <lineage>
        <taxon>Eukaryota</taxon>
        <taxon>Viridiplantae</taxon>
        <taxon>Streptophyta</taxon>
        <taxon>Embryophyta</taxon>
        <taxon>Tracheophyta</taxon>
        <taxon>Spermatophyta</taxon>
        <taxon>Magnoliopsida</taxon>
        <taxon>eudicotyledons</taxon>
        <taxon>Gunneridae</taxon>
        <taxon>Pentapetalae</taxon>
        <taxon>rosids</taxon>
        <taxon>malvids</taxon>
        <taxon>Malvales</taxon>
        <taxon>Malvaceae</taxon>
        <taxon>Malvoideae</taxon>
        <taxon>Hibiscus</taxon>
    </lineage>
</organism>
<protein>
    <submittedName>
        <fullName evidence="5">17.5 kDa class I heat shock protein</fullName>
    </submittedName>
</protein>
<comment type="similarity">
    <text evidence="2 3">Belongs to the small heat shock protein (HSP20) family.</text>
</comment>